<evidence type="ECO:0000313" key="1">
    <source>
        <dbReference type="EMBL" id="CUR56048.1"/>
    </source>
</evidence>
<sequence>MNAKRVVTLVVIVFLGFWMFNDPSGLAASAKEAGGAAWSLATDLFTGVITFIKQL</sequence>
<accession>A0A2P2C213</accession>
<proteinExistence type="predicted"/>
<dbReference type="EMBL" id="CZKA01000025">
    <property type="protein sequence ID" value="CUR56048.1"/>
    <property type="molecule type" value="Genomic_DNA"/>
</dbReference>
<name>A0A2P2C213_9ZZZZ</name>
<reference evidence="1" key="1">
    <citation type="submission" date="2015-08" db="EMBL/GenBank/DDBJ databases">
        <authorList>
            <person name="Babu N.S."/>
            <person name="Beckwith C.J."/>
            <person name="Beseler K.G."/>
            <person name="Brison A."/>
            <person name="Carone J.V."/>
            <person name="Caskin T.P."/>
            <person name="Diamond M."/>
            <person name="Durham M.E."/>
            <person name="Foxe J.M."/>
            <person name="Go M."/>
            <person name="Henderson B.A."/>
            <person name="Jones I.B."/>
            <person name="McGettigan J.A."/>
            <person name="Micheletti S.J."/>
            <person name="Nasrallah M.E."/>
            <person name="Ortiz D."/>
            <person name="Piller C.R."/>
            <person name="Privatt S.R."/>
            <person name="Schneider S.L."/>
            <person name="Sharp S."/>
            <person name="Smith T.C."/>
            <person name="Stanton J.D."/>
            <person name="Ullery H.E."/>
            <person name="Wilson R.J."/>
            <person name="Serrano M.G."/>
            <person name="Buck G."/>
            <person name="Lee V."/>
            <person name="Wang Y."/>
            <person name="Carvalho R."/>
            <person name="Voegtly L."/>
            <person name="Shi R."/>
            <person name="Duckworth R."/>
            <person name="Johnson A."/>
            <person name="Loviza R."/>
            <person name="Walstead R."/>
            <person name="Shah Z."/>
            <person name="Kiflezghi M."/>
            <person name="Wade K."/>
            <person name="Ball S.L."/>
            <person name="Bradley K.W."/>
            <person name="Asai D.J."/>
            <person name="Bowman C.A."/>
            <person name="Russell D.A."/>
            <person name="Pope W.H."/>
            <person name="Jacobs-Sera D."/>
            <person name="Hendrix R.W."/>
            <person name="Hatfull G.F."/>
        </authorList>
    </citation>
    <scope>NUCLEOTIDE SEQUENCE</scope>
</reference>
<gene>
    <name evidence="1" type="ORF">NOCA2310133</name>
</gene>
<dbReference type="AlphaFoldDB" id="A0A2P2C213"/>
<protein>
    <submittedName>
        <fullName evidence="1">Uncharacterized protein</fullName>
    </submittedName>
</protein>
<organism evidence="1">
    <name type="scientific">metagenome</name>
    <dbReference type="NCBI Taxonomy" id="256318"/>
    <lineage>
        <taxon>unclassified sequences</taxon>
        <taxon>metagenomes</taxon>
    </lineage>
</organism>